<feature type="compositionally biased region" description="Low complexity" evidence="1">
    <location>
        <begin position="244"/>
        <end position="273"/>
    </location>
</feature>
<name>A0A147BBT7_IXORI</name>
<feature type="region of interest" description="Disordered" evidence="1">
    <location>
        <begin position="126"/>
        <end position="293"/>
    </location>
</feature>
<feature type="compositionally biased region" description="Polar residues" evidence="1">
    <location>
        <begin position="168"/>
        <end position="180"/>
    </location>
</feature>
<evidence type="ECO:0000256" key="1">
    <source>
        <dbReference type="SAM" id="MobiDB-lite"/>
    </source>
</evidence>
<feature type="compositionally biased region" description="Low complexity" evidence="1">
    <location>
        <begin position="149"/>
        <end position="167"/>
    </location>
</feature>
<protein>
    <submittedName>
        <fullName evidence="3">Putative secreted protein</fullName>
    </submittedName>
</protein>
<feature type="chain" id="PRO_5007542124" evidence="2">
    <location>
        <begin position="18"/>
        <end position="382"/>
    </location>
</feature>
<keyword evidence="2" id="KW-0732">Signal</keyword>
<sequence length="382" mass="39476">MALFAFATFFMIFLVLGLVLVNLRLKQGVSSPPPPESDVAGDANATSVANQTDRVGENATEPAWMWIDKRKVLLPVQPDREVSIVTWEYTTRSSTPRPPPRTAVARTPRIALSTRGNRPAVVVTMELPKAKNDQPPQARTGPQTRSRTRVASLAATASATVRTASTLDDGNTTESPSVGNDQPEARTGPRTTNQSWTAGLAASSGATGGMSSIVDGAPTVDIPTERTTSSRFNESTRGWALANTSGRPPSPTSGSGSTSPIWSTSSASSSSFGRWLAEEHEADPTEAATKEAMTSKAAYDDALLTDAAWTGPALSDAGLTGAVWTAALLTGAAASTSASASTGPSTSTDASSTEASSTNATTSTLAVLADEGSADADRTDKI</sequence>
<evidence type="ECO:0000256" key="2">
    <source>
        <dbReference type="SAM" id="SignalP"/>
    </source>
</evidence>
<evidence type="ECO:0000313" key="3">
    <source>
        <dbReference type="EMBL" id="JAR88237.1"/>
    </source>
</evidence>
<organism evidence="3">
    <name type="scientific">Ixodes ricinus</name>
    <name type="common">Common tick</name>
    <name type="synonym">Acarus ricinus</name>
    <dbReference type="NCBI Taxonomy" id="34613"/>
    <lineage>
        <taxon>Eukaryota</taxon>
        <taxon>Metazoa</taxon>
        <taxon>Ecdysozoa</taxon>
        <taxon>Arthropoda</taxon>
        <taxon>Chelicerata</taxon>
        <taxon>Arachnida</taxon>
        <taxon>Acari</taxon>
        <taxon>Parasitiformes</taxon>
        <taxon>Ixodida</taxon>
        <taxon>Ixodoidea</taxon>
        <taxon>Ixodidae</taxon>
        <taxon>Ixodinae</taxon>
        <taxon>Ixodes</taxon>
    </lineage>
</organism>
<feature type="compositionally biased region" description="Low complexity" evidence="1">
    <location>
        <begin position="335"/>
        <end position="364"/>
    </location>
</feature>
<proteinExistence type="predicted"/>
<feature type="compositionally biased region" description="Polar residues" evidence="1">
    <location>
        <begin position="225"/>
        <end position="236"/>
    </location>
</feature>
<feature type="region of interest" description="Disordered" evidence="1">
    <location>
        <begin position="335"/>
        <end position="382"/>
    </location>
</feature>
<feature type="compositionally biased region" description="Polar residues" evidence="1">
    <location>
        <begin position="134"/>
        <end position="143"/>
    </location>
</feature>
<feature type="signal peptide" evidence="2">
    <location>
        <begin position="1"/>
        <end position="17"/>
    </location>
</feature>
<feature type="compositionally biased region" description="Low complexity" evidence="1">
    <location>
        <begin position="198"/>
        <end position="212"/>
    </location>
</feature>
<dbReference type="EMBL" id="GEGO01007167">
    <property type="protein sequence ID" value="JAR88237.1"/>
    <property type="molecule type" value="Transcribed_RNA"/>
</dbReference>
<accession>A0A147BBT7</accession>
<dbReference type="AlphaFoldDB" id="A0A147BBT7"/>
<reference evidence="3" key="1">
    <citation type="journal article" date="2018" name="PLoS Negl. Trop. Dis.">
        <title>Sialome diversity of ticks revealed by RNAseq of single tick salivary glands.</title>
        <authorList>
            <person name="Perner J."/>
            <person name="Kropackova S."/>
            <person name="Kopacek P."/>
            <person name="Ribeiro J.M."/>
        </authorList>
    </citation>
    <scope>NUCLEOTIDE SEQUENCE</scope>
    <source>
        <strain evidence="3">Siblings of single egg batch collected in Ceske Budejovice</strain>
        <tissue evidence="3">Salivary glands</tissue>
    </source>
</reference>